<organism evidence="3 4">
    <name type="scientific">Castanea mollissima</name>
    <name type="common">Chinese chestnut</name>
    <dbReference type="NCBI Taxonomy" id="60419"/>
    <lineage>
        <taxon>Eukaryota</taxon>
        <taxon>Viridiplantae</taxon>
        <taxon>Streptophyta</taxon>
        <taxon>Embryophyta</taxon>
        <taxon>Tracheophyta</taxon>
        <taxon>Spermatophyta</taxon>
        <taxon>Magnoliopsida</taxon>
        <taxon>eudicotyledons</taxon>
        <taxon>Gunneridae</taxon>
        <taxon>Pentapetalae</taxon>
        <taxon>rosids</taxon>
        <taxon>fabids</taxon>
        <taxon>Fagales</taxon>
        <taxon>Fagaceae</taxon>
        <taxon>Castanea</taxon>
    </lineage>
</organism>
<feature type="region of interest" description="Disordered" evidence="1">
    <location>
        <begin position="299"/>
        <end position="355"/>
    </location>
</feature>
<dbReference type="Pfam" id="PF07460">
    <property type="entry name" value="NUMOD3"/>
    <property type="match status" value="1"/>
</dbReference>
<dbReference type="PANTHER" id="PTHR34199">
    <property type="entry name" value="NUMOD3 MOTIF FAMILY PROTEIN, EXPRESSED"/>
    <property type="match status" value="1"/>
</dbReference>
<evidence type="ECO:0000313" key="3">
    <source>
        <dbReference type="EMBL" id="KAF3956928.1"/>
    </source>
</evidence>
<comment type="caution">
    <text evidence="3">The sequence shown here is derived from an EMBL/GenBank/DDBJ whole genome shotgun (WGS) entry which is preliminary data.</text>
</comment>
<dbReference type="GO" id="GO:0003677">
    <property type="term" value="F:DNA binding"/>
    <property type="evidence" value="ECO:0007669"/>
    <property type="project" value="InterPro"/>
</dbReference>
<feature type="domain" description="Nuclease associated modular" evidence="2">
    <location>
        <begin position="126"/>
        <end position="151"/>
    </location>
</feature>
<dbReference type="Proteomes" id="UP000737018">
    <property type="component" value="Unassembled WGS sequence"/>
</dbReference>
<proteinExistence type="predicted"/>
<sequence>MPLLEIAAAQPAFQSHLCMHRAQICSHGKLSSTSFTLANEKRLSYAWKSSGLAKELFFSVKHLEIRRGRLRINAVATLETKGLVQNENGQKGYDVSQVGANSSLPTIQLVEDSNELDERERLRRMRISKANKGNTPWNKGRKHSAETRQRIKERTKLAMQDPKVKMKLMNLGHAQSEETRMKIAVGVRMGWQRRRERLMVQENCYFEWQNLIAEASRQGFVGEVELQWDSYKILNEQLKQEWVESVERRKMIDRPKGSKRAPKSLEQRRKIAEAISAKWADPDYRNRVCSGLAKYHGIEPGAERKSRRRPSDGTRMSKRSPMKKKDSDMSNSSEGEAKIQNQRLRLRRNNAPYYKDPQASSKLEMIKNIRAKRAVVETKKTEAIERARLLIAEAEKAAKALEIAATKSPIARASLMETRKLIAEAIRSIESIETGQISSHENGSFPSIASDDLISQVDKDSSAKIEVLNHADLREVNGTPIVPSKDDDDFNFSKFALHELLNNEEELLPSSFSGSGSSPFGFDGLMKQSCSKNDLDQAEPNGYGEYRKDPLLNGTEVESLKEETPKLVPVTKKWVRGRLIEVAEEV</sequence>
<protein>
    <recommendedName>
        <fullName evidence="2">Nuclease associated modular domain-containing protein</fullName>
    </recommendedName>
</protein>
<dbReference type="AlphaFoldDB" id="A0A8J4QRW3"/>
<dbReference type="PANTHER" id="PTHR34199:SF2">
    <property type="entry name" value="NUMOD3 MOTIF FAMILY PROTEIN, EXPRESSED"/>
    <property type="match status" value="1"/>
</dbReference>
<dbReference type="OrthoDB" id="1935413at2759"/>
<name>A0A8J4QRW3_9ROSI</name>
<dbReference type="InterPro" id="IPR003611">
    <property type="entry name" value="NUMOD3"/>
</dbReference>
<gene>
    <name evidence="3" type="ORF">CMV_018009</name>
</gene>
<feature type="compositionally biased region" description="Basic and acidic residues" evidence="1">
    <location>
        <begin position="301"/>
        <end position="312"/>
    </location>
</feature>
<reference evidence="3" key="1">
    <citation type="submission" date="2020-03" db="EMBL/GenBank/DDBJ databases">
        <title>Castanea mollissima Vanexum genome sequencing.</title>
        <authorList>
            <person name="Staton M."/>
        </authorList>
    </citation>
    <scope>NUCLEOTIDE SEQUENCE</scope>
    <source>
        <tissue evidence="3">Leaf</tissue>
    </source>
</reference>
<evidence type="ECO:0000256" key="1">
    <source>
        <dbReference type="SAM" id="MobiDB-lite"/>
    </source>
</evidence>
<accession>A0A8J4QRW3</accession>
<keyword evidence="4" id="KW-1185">Reference proteome</keyword>
<evidence type="ECO:0000259" key="2">
    <source>
        <dbReference type="Pfam" id="PF07460"/>
    </source>
</evidence>
<dbReference type="EMBL" id="JRKL02002956">
    <property type="protein sequence ID" value="KAF3956928.1"/>
    <property type="molecule type" value="Genomic_DNA"/>
</dbReference>
<evidence type="ECO:0000313" key="4">
    <source>
        <dbReference type="Proteomes" id="UP000737018"/>
    </source>
</evidence>